<name>A0A6A1UT92_9ROSI</name>
<feature type="coiled-coil region" evidence="1">
    <location>
        <begin position="14"/>
        <end position="62"/>
    </location>
</feature>
<proteinExistence type="predicted"/>
<keyword evidence="1" id="KW-0175">Coiled coil</keyword>
<evidence type="ECO:0000313" key="3">
    <source>
        <dbReference type="Proteomes" id="UP000516437"/>
    </source>
</evidence>
<reference evidence="2 3" key="1">
    <citation type="journal article" date="2019" name="Plant Biotechnol. J.">
        <title>The red bayberry genome and genetic basis of sex determination.</title>
        <authorList>
            <person name="Jia H.M."/>
            <person name="Jia H.J."/>
            <person name="Cai Q.L."/>
            <person name="Wang Y."/>
            <person name="Zhao H.B."/>
            <person name="Yang W.F."/>
            <person name="Wang G.Y."/>
            <person name="Li Y.H."/>
            <person name="Zhan D.L."/>
            <person name="Shen Y.T."/>
            <person name="Niu Q.F."/>
            <person name="Chang L."/>
            <person name="Qiu J."/>
            <person name="Zhao L."/>
            <person name="Xie H.B."/>
            <person name="Fu W.Y."/>
            <person name="Jin J."/>
            <person name="Li X.W."/>
            <person name="Jiao Y."/>
            <person name="Zhou C.C."/>
            <person name="Tu T."/>
            <person name="Chai C.Y."/>
            <person name="Gao J.L."/>
            <person name="Fan L.J."/>
            <person name="van de Weg E."/>
            <person name="Wang J.Y."/>
            <person name="Gao Z.S."/>
        </authorList>
    </citation>
    <scope>NUCLEOTIDE SEQUENCE [LARGE SCALE GENOMIC DNA]</scope>
    <source>
        <tissue evidence="2">Leaves</tissue>
    </source>
</reference>
<evidence type="ECO:0000313" key="2">
    <source>
        <dbReference type="EMBL" id="KAB1203704.1"/>
    </source>
</evidence>
<keyword evidence="3" id="KW-1185">Reference proteome</keyword>
<accession>A0A6A1UT92</accession>
<sequence length="75" mass="8714">MDLLTQCSKIIELLVEMQKINASQQQLNKQMQENFNICLEILEAELEDLKTEECNEDKIKEEMRVVAEDPTVEAT</sequence>
<organism evidence="2 3">
    <name type="scientific">Morella rubra</name>
    <name type="common">Chinese bayberry</name>
    <dbReference type="NCBI Taxonomy" id="262757"/>
    <lineage>
        <taxon>Eukaryota</taxon>
        <taxon>Viridiplantae</taxon>
        <taxon>Streptophyta</taxon>
        <taxon>Embryophyta</taxon>
        <taxon>Tracheophyta</taxon>
        <taxon>Spermatophyta</taxon>
        <taxon>Magnoliopsida</taxon>
        <taxon>eudicotyledons</taxon>
        <taxon>Gunneridae</taxon>
        <taxon>Pentapetalae</taxon>
        <taxon>rosids</taxon>
        <taxon>fabids</taxon>
        <taxon>Fagales</taxon>
        <taxon>Myricaceae</taxon>
        <taxon>Morella</taxon>
    </lineage>
</organism>
<dbReference type="Proteomes" id="UP000516437">
    <property type="component" value="Chromosome 8"/>
</dbReference>
<dbReference type="AlphaFoldDB" id="A0A6A1UT92"/>
<protein>
    <submittedName>
        <fullName evidence="2">Uncharacterized protein</fullName>
    </submittedName>
</protein>
<dbReference type="EMBL" id="RXIC02000026">
    <property type="protein sequence ID" value="KAB1203704.1"/>
    <property type="molecule type" value="Genomic_DNA"/>
</dbReference>
<gene>
    <name evidence="2" type="ORF">CJ030_MR8G025477</name>
</gene>
<comment type="caution">
    <text evidence="2">The sequence shown here is derived from an EMBL/GenBank/DDBJ whole genome shotgun (WGS) entry which is preliminary data.</text>
</comment>
<evidence type="ECO:0000256" key="1">
    <source>
        <dbReference type="SAM" id="Coils"/>
    </source>
</evidence>